<keyword evidence="8" id="KW-1185">Reference proteome</keyword>
<dbReference type="PRINTS" id="PR00337">
    <property type="entry name" value="LEUILEVALBP"/>
</dbReference>
<keyword evidence="3" id="KW-0732">Signal</keyword>
<protein>
    <submittedName>
        <fullName evidence="7">ABC transporter substrate-binding protein</fullName>
    </submittedName>
</protein>
<dbReference type="EMBL" id="JBHSMF010000006">
    <property type="protein sequence ID" value="MFC5497639.1"/>
    <property type="molecule type" value="Genomic_DNA"/>
</dbReference>
<dbReference type="Proteomes" id="UP001596037">
    <property type="component" value="Unassembled WGS sequence"/>
</dbReference>
<evidence type="ECO:0000256" key="1">
    <source>
        <dbReference type="ARBA" id="ARBA00010062"/>
    </source>
</evidence>
<gene>
    <name evidence="7" type="ORF">ACFPOE_08850</name>
</gene>
<dbReference type="InterPro" id="IPR028082">
    <property type="entry name" value="Peripla_BP_I"/>
</dbReference>
<reference evidence="8" key="1">
    <citation type="journal article" date="2019" name="Int. J. Syst. Evol. Microbiol.">
        <title>The Global Catalogue of Microorganisms (GCM) 10K type strain sequencing project: providing services to taxonomists for standard genome sequencing and annotation.</title>
        <authorList>
            <consortium name="The Broad Institute Genomics Platform"/>
            <consortium name="The Broad Institute Genome Sequencing Center for Infectious Disease"/>
            <person name="Wu L."/>
            <person name="Ma J."/>
        </authorList>
    </citation>
    <scope>NUCLEOTIDE SEQUENCE [LARGE SCALE GENOMIC DNA]</scope>
    <source>
        <strain evidence="8">CCUG 57401</strain>
    </source>
</reference>
<sequence length="438" mass="46292">MNETDDFAAGNQHAPDAPAAADATTAVSLRRRTIVQVAAGASLLQVASPFIITARAADAVKIGLDNPLTGTYAAVGKNELAGCQLALEQINAKGGILGRPVELLVEDSTSGDAGTAVQKARKLIERDKVNFLLGNVNSALALAMAQVSNEKGVLHVVPGGHTDAVTGTSCHWNVFRVCNTTQMEANAVTPALIRDAGKKWYYITPDYAFGHTLQSGLEKACAKAGGTKVGADLTPLGTTDFSAYLIKAQAAKPDVIVFLTQGDDMINALKQAVQFGLDKRFHLAGGQQELEALEGLPPEARIGTWVFEWYWNQPGVPHVAEFVAAIKKKTGRVPTARTWMGFVSTWTCALAANGAKSLEAVKMAKALQGMKLPPEVALMPDGAFFRAGQNQLIPNLYVGHAQSQGSAPDDLFKVTQVVKGIDAAGTLEESGCKMTWPA</sequence>
<dbReference type="Pfam" id="PF13458">
    <property type="entry name" value="Peripla_BP_6"/>
    <property type="match status" value="1"/>
</dbReference>
<dbReference type="PANTHER" id="PTHR30483">
    <property type="entry name" value="LEUCINE-SPECIFIC-BINDING PROTEIN"/>
    <property type="match status" value="1"/>
</dbReference>
<evidence type="ECO:0000313" key="8">
    <source>
        <dbReference type="Proteomes" id="UP001596037"/>
    </source>
</evidence>
<evidence type="ECO:0000256" key="4">
    <source>
        <dbReference type="ARBA" id="ARBA00022970"/>
    </source>
</evidence>
<dbReference type="SUPFAM" id="SSF53822">
    <property type="entry name" value="Periplasmic binding protein-like I"/>
    <property type="match status" value="1"/>
</dbReference>
<keyword evidence="4" id="KW-0029">Amino-acid transport</keyword>
<name>A0ABW0NAP9_9BURK</name>
<organism evidence="7 8">
    <name type="scientific">Caenimonas terrae</name>
    <dbReference type="NCBI Taxonomy" id="696074"/>
    <lineage>
        <taxon>Bacteria</taxon>
        <taxon>Pseudomonadati</taxon>
        <taxon>Pseudomonadota</taxon>
        <taxon>Betaproteobacteria</taxon>
        <taxon>Burkholderiales</taxon>
        <taxon>Comamonadaceae</taxon>
        <taxon>Caenimonas</taxon>
    </lineage>
</organism>
<dbReference type="RefSeq" id="WP_376849721.1">
    <property type="nucleotide sequence ID" value="NZ_JBHSMF010000006.1"/>
</dbReference>
<dbReference type="InterPro" id="IPR028081">
    <property type="entry name" value="Leu-bd"/>
</dbReference>
<feature type="domain" description="Leucine-binding protein" evidence="6">
    <location>
        <begin position="60"/>
        <end position="405"/>
    </location>
</feature>
<evidence type="ECO:0000256" key="2">
    <source>
        <dbReference type="ARBA" id="ARBA00022448"/>
    </source>
</evidence>
<comment type="caution">
    <text evidence="7">The sequence shown here is derived from an EMBL/GenBank/DDBJ whole genome shotgun (WGS) entry which is preliminary data.</text>
</comment>
<evidence type="ECO:0000259" key="6">
    <source>
        <dbReference type="Pfam" id="PF13458"/>
    </source>
</evidence>
<keyword evidence="2" id="KW-0813">Transport</keyword>
<comment type="similarity">
    <text evidence="1">Belongs to the leucine-binding protein family.</text>
</comment>
<proteinExistence type="inferred from homology"/>
<evidence type="ECO:0000313" key="7">
    <source>
        <dbReference type="EMBL" id="MFC5497639.1"/>
    </source>
</evidence>
<evidence type="ECO:0000256" key="3">
    <source>
        <dbReference type="ARBA" id="ARBA00022729"/>
    </source>
</evidence>
<dbReference type="PANTHER" id="PTHR30483:SF6">
    <property type="entry name" value="PERIPLASMIC BINDING PROTEIN OF ABC TRANSPORTER FOR NATURAL AMINO ACIDS"/>
    <property type="match status" value="1"/>
</dbReference>
<dbReference type="Gene3D" id="3.40.50.2300">
    <property type="match status" value="2"/>
</dbReference>
<accession>A0ABW0NAP9</accession>
<feature type="region of interest" description="Disordered" evidence="5">
    <location>
        <begin position="1"/>
        <end position="20"/>
    </location>
</feature>
<evidence type="ECO:0000256" key="5">
    <source>
        <dbReference type="SAM" id="MobiDB-lite"/>
    </source>
</evidence>
<dbReference type="InterPro" id="IPR051010">
    <property type="entry name" value="BCAA_transport"/>
</dbReference>
<dbReference type="InterPro" id="IPR000709">
    <property type="entry name" value="Leu_Ile_Val-bd"/>
</dbReference>